<dbReference type="InterPro" id="IPR011322">
    <property type="entry name" value="N-reg_PII-like_a/b"/>
</dbReference>
<reference evidence="1" key="2">
    <citation type="journal article" date="2021" name="PeerJ">
        <title>Extensive microbial diversity within the chicken gut microbiome revealed by metagenomics and culture.</title>
        <authorList>
            <person name="Gilroy R."/>
            <person name="Ravi A."/>
            <person name="Getino M."/>
            <person name="Pursley I."/>
            <person name="Horton D.L."/>
            <person name="Alikhan N.F."/>
            <person name="Baker D."/>
            <person name="Gharbi K."/>
            <person name="Hall N."/>
            <person name="Watson M."/>
            <person name="Adriaenssens E.M."/>
            <person name="Foster-Nyarko E."/>
            <person name="Jarju S."/>
            <person name="Secka A."/>
            <person name="Antonio M."/>
            <person name="Oren A."/>
            <person name="Chaudhuri R.R."/>
            <person name="La Ragione R."/>
            <person name="Hildebrand F."/>
            <person name="Pallen M.J."/>
        </authorList>
    </citation>
    <scope>NUCLEOTIDE SEQUENCE</scope>
    <source>
        <strain evidence="1">CHK176-6737</strain>
    </source>
</reference>
<reference evidence="1" key="1">
    <citation type="submission" date="2020-10" db="EMBL/GenBank/DDBJ databases">
        <authorList>
            <person name="Gilroy R."/>
        </authorList>
    </citation>
    <scope>NUCLEOTIDE SEQUENCE</scope>
    <source>
        <strain evidence="1">CHK176-6737</strain>
    </source>
</reference>
<evidence type="ECO:0000313" key="1">
    <source>
        <dbReference type="EMBL" id="HIU69198.1"/>
    </source>
</evidence>
<protein>
    <submittedName>
        <fullName evidence="1">Transcriptional regulator</fullName>
    </submittedName>
</protein>
<sequence length="239" mass="25874">MADIQNGLLFAPRLLVFITRAESEKKLEQLFDENHIPISYQCRAKGTAPSEMLDIFGLNSAARLITVGVLPKFMVPGFLQAAGRKLAFYKKGGGIALTIPITGLQSPIFHMLTDEAKETAEQYLRERTKRDMAEIQEKAKHAAIWVSVTSGYSDDVIDAAASAGAKGGTVLKGRRRSAQRVSEHLGISTQDGQDFVLIVVPKEKKSAVMAAISHACGLKTPAHGLVMSLPVDETLGLEE</sequence>
<organism evidence="1 2">
    <name type="scientific">Candidatus Scybalenecus merdavium</name>
    <dbReference type="NCBI Taxonomy" id="2840939"/>
    <lineage>
        <taxon>Bacteria</taxon>
        <taxon>Bacillati</taxon>
        <taxon>Bacillota</taxon>
        <taxon>Clostridia</taxon>
        <taxon>Eubacteriales</taxon>
        <taxon>Oscillospiraceae</taxon>
        <taxon>Oscillospiraceae incertae sedis</taxon>
        <taxon>Candidatus Scybalenecus</taxon>
    </lineage>
</organism>
<dbReference type="EMBL" id="DVNM01000024">
    <property type="protein sequence ID" value="HIU69198.1"/>
    <property type="molecule type" value="Genomic_DNA"/>
</dbReference>
<name>A0A9D1SNS3_9FIRM</name>
<dbReference type="Gene3D" id="3.30.70.120">
    <property type="match status" value="1"/>
</dbReference>
<evidence type="ECO:0000313" key="2">
    <source>
        <dbReference type="Proteomes" id="UP000824125"/>
    </source>
</evidence>
<dbReference type="AlphaFoldDB" id="A0A9D1SNS3"/>
<proteinExistence type="predicted"/>
<comment type="caution">
    <text evidence="1">The sequence shown here is derived from an EMBL/GenBank/DDBJ whole genome shotgun (WGS) entry which is preliminary data.</text>
</comment>
<dbReference type="InterPro" id="IPR015867">
    <property type="entry name" value="N-reg_PII/ATP_PRibTrfase_C"/>
</dbReference>
<dbReference type="SUPFAM" id="SSF54913">
    <property type="entry name" value="GlnB-like"/>
    <property type="match status" value="1"/>
</dbReference>
<accession>A0A9D1SNS3</accession>
<gene>
    <name evidence="1" type="ORF">IAD23_04495</name>
</gene>
<dbReference type="Proteomes" id="UP000824125">
    <property type="component" value="Unassembled WGS sequence"/>
</dbReference>